<evidence type="ECO:0000259" key="15">
    <source>
        <dbReference type="PROSITE" id="PS50102"/>
    </source>
</evidence>
<dbReference type="GO" id="GO:0017070">
    <property type="term" value="F:U6 snRNA binding"/>
    <property type="evidence" value="ECO:0007669"/>
    <property type="project" value="TreeGrafter"/>
</dbReference>
<dbReference type="GO" id="GO:0000974">
    <property type="term" value="C:Prp19 complex"/>
    <property type="evidence" value="ECO:0007669"/>
    <property type="project" value="TreeGrafter"/>
</dbReference>
<accession>A0A9P5XES8</accession>
<dbReference type="InterPro" id="IPR000571">
    <property type="entry name" value="Znf_CCCH"/>
</dbReference>
<dbReference type="InterPro" id="IPR034181">
    <property type="entry name" value="Cwc2_RRM"/>
</dbReference>
<protein>
    <recommendedName>
        <fullName evidence="19">Pre-mRNA-splicing factor CWC2</fullName>
    </recommendedName>
</protein>
<evidence type="ECO:0000256" key="6">
    <source>
        <dbReference type="ARBA" id="ARBA00022771"/>
    </source>
</evidence>
<dbReference type="Proteomes" id="UP000807342">
    <property type="component" value="Unassembled WGS sequence"/>
</dbReference>
<dbReference type="GO" id="GO:0071006">
    <property type="term" value="C:U2-type catalytic step 1 spliceosome"/>
    <property type="evidence" value="ECO:0007669"/>
    <property type="project" value="TreeGrafter"/>
</dbReference>
<proteinExistence type="inferred from homology"/>
<dbReference type="PANTHER" id="PTHR14089">
    <property type="entry name" value="PRE-MRNA-SPLICING FACTOR RBM22"/>
    <property type="match status" value="1"/>
</dbReference>
<evidence type="ECO:0000256" key="5">
    <source>
        <dbReference type="ARBA" id="ARBA00022728"/>
    </source>
</evidence>
<sequence length="388" mass="43587">MSNDETSTEIAPAEQQPEILAKQGPKPPKKLRPARKQVKAGDVVKTETVQTGKEYNIWYNKWAGGDREDNYSNKTKSQTRCQIKLDSGLTRANTTGNKYLCLFFARGCCPYGWECEYLHCLPSAVNQLPDTSKDCFAREKFADYRDDMGGVGSFNRQNRTLYVGRIKETGTGPDTEEVVTRHFREWGDIERIRVLQYRSVAFVTYVSELNAQFAKESMACQSLDNDEILNVRWATEDPNPTQKIAEKRRLEELGQEAIRTRMDPRIVKAMRAVRALEEGDVLDDEGDFMEEQNGNKRRRLEIEDGDADEDDEASPPPPQQSPHSFEQAPLQPQGLLSASALEGLKYFAEIRKKNGAALTQPQAKAPPAPLKPLTGGLGLGDYGSDEDD</sequence>
<evidence type="ECO:0000313" key="18">
    <source>
        <dbReference type="Proteomes" id="UP000807342"/>
    </source>
</evidence>
<evidence type="ECO:0000256" key="13">
    <source>
        <dbReference type="PROSITE-ProRule" id="PRU00723"/>
    </source>
</evidence>
<dbReference type="GO" id="GO:0008270">
    <property type="term" value="F:zinc ion binding"/>
    <property type="evidence" value="ECO:0007669"/>
    <property type="project" value="UniProtKB-KW"/>
</dbReference>
<gene>
    <name evidence="17" type="ORF">P691DRAFT_798591</name>
</gene>
<reference evidence="17" key="1">
    <citation type="submission" date="2020-11" db="EMBL/GenBank/DDBJ databases">
        <authorList>
            <consortium name="DOE Joint Genome Institute"/>
            <person name="Ahrendt S."/>
            <person name="Riley R."/>
            <person name="Andreopoulos W."/>
            <person name="Labutti K."/>
            <person name="Pangilinan J."/>
            <person name="Ruiz-Duenas F.J."/>
            <person name="Barrasa J.M."/>
            <person name="Sanchez-Garcia M."/>
            <person name="Camarero S."/>
            <person name="Miyauchi S."/>
            <person name="Serrano A."/>
            <person name="Linde D."/>
            <person name="Babiker R."/>
            <person name="Drula E."/>
            <person name="Ayuso-Fernandez I."/>
            <person name="Pacheco R."/>
            <person name="Padilla G."/>
            <person name="Ferreira P."/>
            <person name="Barriuso J."/>
            <person name="Kellner H."/>
            <person name="Castanera R."/>
            <person name="Alfaro M."/>
            <person name="Ramirez L."/>
            <person name="Pisabarro A.G."/>
            <person name="Kuo A."/>
            <person name="Tritt A."/>
            <person name="Lipzen A."/>
            <person name="He G."/>
            <person name="Yan M."/>
            <person name="Ng V."/>
            <person name="Cullen D."/>
            <person name="Martin F."/>
            <person name="Rosso M.-N."/>
            <person name="Henrissat B."/>
            <person name="Hibbett D."/>
            <person name="Martinez A.T."/>
            <person name="Grigoriev I.V."/>
        </authorList>
    </citation>
    <scope>NUCLEOTIDE SEQUENCE</scope>
    <source>
        <strain evidence="17">MF-IS2</strain>
    </source>
</reference>
<dbReference type="InterPro" id="IPR035979">
    <property type="entry name" value="RBD_domain_sf"/>
</dbReference>
<keyword evidence="5" id="KW-0747">Spliceosome</keyword>
<keyword evidence="8 12" id="KW-0694">RNA-binding</keyword>
<evidence type="ECO:0000256" key="14">
    <source>
        <dbReference type="SAM" id="MobiDB-lite"/>
    </source>
</evidence>
<dbReference type="PROSITE" id="PS50102">
    <property type="entry name" value="RRM"/>
    <property type="match status" value="1"/>
</dbReference>
<evidence type="ECO:0000256" key="12">
    <source>
        <dbReference type="PROSITE-ProRule" id="PRU00176"/>
    </source>
</evidence>
<dbReference type="InterPro" id="IPR032297">
    <property type="entry name" value="Torus"/>
</dbReference>
<dbReference type="Pfam" id="PF16131">
    <property type="entry name" value="Torus"/>
    <property type="match status" value="1"/>
</dbReference>
<evidence type="ECO:0000256" key="8">
    <source>
        <dbReference type="ARBA" id="ARBA00022884"/>
    </source>
</evidence>
<dbReference type="Pfam" id="PF00076">
    <property type="entry name" value="RRM_1"/>
    <property type="match status" value="1"/>
</dbReference>
<comment type="caution">
    <text evidence="17">The sequence shown here is derived from an EMBL/GenBank/DDBJ whole genome shotgun (WGS) entry which is preliminary data.</text>
</comment>
<keyword evidence="7 13" id="KW-0862">Zinc</keyword>
<evidence type="ECO:0000256" key="10">
    <source>
        <dbReference type="ARBA" id="ARBA00023242"/>
    </source>
</evidence>
<dbReference type="CDD" id="cd12360">
    <property type="entry name" value="RRM_cwf2"/>
    <property type="match status" value="1"/>
</dbReference>
<dbReference type="Gene3D" id="3.30.70.330">
    <property type="match status" value="1"/>
</dbReference>
<dbReference type="InterPro" id="IPR012677">
    <property type="entry name" value="Nucleotide-bd_a/b_plait_sf"/>
</dbReference>
<evidence type="ECO:0000313" key="17">
    <source>
        <dbReference type="EMBL" id="KAF9450047.1"/>
    </source>
</evidence>
<feature type="domain" description="RRM" evidence="15">
    <location>
        <begin position="159"/>
        <end position="236"/>
    </location>
</feature>
<evidence type="ECO:0008006" key="19">
    <source>
        <dbReference type="Google" id="ProtNLM"/>
    </source>
</evidence>
<dbReference type="EMBL" id="MU151113">
    <property type="protein sequence ID" value="KAF9450047.1"/>
    <property type="molecule type" value="Genomic_DNA"/>
</dbReference>
<feature type="region of interest" description="Disordered" evidence="14">
    <location>
        <begin position="305"/>
        <end position="336"/>
    </location>
</feature>
<evidence type="ECO:0000256" key="2">
    <source>
        <dbReference type="ARBA" id="ARBA00008024"/>
    </source>
</evidence>
<feature type="zinc finger region" description="C3H1-type" evidence="13">
    <location>
        <begin position="95"/>
        <end position="122"/>
    </location>
</feature>
<evidence type="ECO:0000256" key="3">
    <source>
        <dbReference type="ARBA" id="ARBA00022664"/>
    </source>
</evidence>
<dbReference type="SMART" id="SM00360">
    <property type="entry name" value="RRM"/>
    <property type="match status" value="1"/>
</dbReference>
<dbReference type="SUPFAM" id="SSF54928">
    <property type="entry name" value="RNA-binding domain, RBD"/>
    <property type="match status" value="1"/>
</dbReference>
<dbReference type="InterPro" id="IPR039171">
    <property type="entry name" value="Cwc2/Slt11"/>
</dbReference>
<dbReference type="AlphaFoldDB" id="A0A9P5XES8"/>
<feature type="region of interest" description="Disordered" evidence="14">
    <location>
        <begin position="357"/>
        <end position="388"/>
    </location>
</feature>
<feature type="compositionally biased region" description="Basic residues" evidence="14">
    <location>
        <begin position="27"/>
        <end position="38"/>
    </location>
</feature>
<keyword evidence="10" id="KW-0539">Nucleus</keyword>
<keyword evidence="9" id="KW-0508">mRNA splicing</keyword>
<name>A0A9P5XES8_9AGAR</name>
<evidence type="ECO:0000256" key="1">
    <source>
        <dbReference type="ARBA" id="ARBA00004123"/>
    </source>
</evidence>
<feature type="region of interest" description="Disordered" evidence="14">
    <location>
        <begin position="1"/>
        <end position="39"/>
    </location>
</feature>
<evidence type="ECO:0000256" key="9">
    <source>
        <dbReference type="ARBA" id="ARBA00023187"/>
    </source>
</evidence>
<dbReference type="GO" id="GO:0036002">
    <property type="term" value="F:pre-mRNA binding"/>
    <property type="evidence" value="ECO:0007669"/>
    <property type="project" value="TreeGrafter"/>
</dbReference>
<feature type="domain" description="C3H1-type" evidence="16">
    <location>
        <begin position="95"/>
        <end position="122"/>
    </location>
</feature>
<keyword evidence="4 13" id="KW-0479">Metal-binding</keyword>
<comment type="similarity">
    <text evidence="2">Belongs to the RRM CWC2 family.</text>
</comment>
<evidence type="ECO:0000256" key="11">
    <source>
        <dbReference type="ARBA" id="ARBA00023306"/>
    </source>
</evidence>
<dbReference type="GO" id="GO:0071007">
    <property type="term" value="C:U2-type catalytic step 2 spliceosome"/>
    <property type="evidence" value="ECO:0007669"/>
    <property type="project" value="TreeGrafter"/>
</dbReference>
<dbReference type="PROSITE" id="PS50103">
    <property type="entry name" value="ZF_C3H1"/>
    <property type="match status" value="1"/>
</dbReference>
<evidence type="ECO:0000256" key="4">
    <source>
        <dbReference type="ARBA" id="ARBA00022723"/>
    </source>
</evidence>
<organism evidence="17 18">
    <name type="scientific">Macrolepiota fuliginosa MF-IS2</name>
    <dbReference type="NCBI Taxonomy" id="1400762"/>
    <lineage>
        <taxon>Eukaryota</taxon>
        <taxon>Fungi</taxon>
        <taxon>Dikarya</taxon>
        <taxon>Basidiomycota</taxon>
        <taxon>Agaricomycotina</taxon>
        <taxon>Agaricomycetes</taxon>
        <taxon>Agaricomycetidae</taxon>
        <taxon>Agaricales</taxon>
        <taxon>Agaricineae</taxon>
        <taxon>Agaricaceae</taxon>
        <taxon>Macrolepiota</taxon>
    </lineage>
</organism>
<keyword evidence="18" id="KW-1185">Reference proteome</keyword>
<dbReference type="InterPro" id="IPR000504">
    <property type="entry name" value="RRM_dom"/>
</dbReference>
<dbReference type="GO" id="GO:0006397">
    <property type="term" value="P:mRNA processing"/>
    <property type="evidence" value="ECO:0007669"/>
    <property type="project" value="UniProtKB-KW"/>
</dbReference>
<dbReference type="GO" id="GO:0008380">
    <property type="term" value="P:RNA splicing"/>
    <property type="evidence" value="ECO:0007669"/>
    <property type="project" value="UniProtKB-KW"/>
</dbReference>
<keyword evidence="11" id="KW-0131">Cell cycle</keyword>
<dbReference type="FunFam" id="3.30.70.330:FF:000249">
    <property type="entry name" value="Pre-mRNA-splicing factor CWC2, variant"/>
    <property type="match status" value="1"/>
</dbReference>
<evidence type="ECO:0000256" key="7">
    <source>
        <dbReference type="ARBA" id="ARBA00022833"/>
    </source>
</evidence>
<keyword evidence="3" id="KW-0507">mRNA processing</keyword>
<dbReference type="OrthoDB" id="10251848at2759"/>
<comment type="subcellular location">
    <subcellularLocation>
        <location evidence="1">Nucleus</location>
    </subcellularLocation>
</comment>
<keyword evidence="6 13" id="KW-0863">Zinc-finger</keyword>
<evidence type="ECO:0000259" key="16">
    <source>
        <dbReference type="PROSITE" id="PS50103"/>
    </source>
</evidence>
<dbReference type="PANTHER" id="PTHR14089:SF2">
    <property type="entry name" value="PRE-MRNA-SPLICING FACTOR CWC2"/>
    <property type="match status" value="1"/>
</dbReference>